<dbReference type="AlphaFoldDB" id="A0A507FC80"/>
<feature type="chain" id="PRO_5021360739" evidence="6">
    <location>
        <begin position="16"/>
        <end position="547"/>
    </location>
</feature>
<dbReference type="InterPro" id="IPR015947">
    <property type="entry name" value="PUA-like_sf"/>
</dbReference>
<evidence type="ECO:0000256" key="1">
    <source>
        <dbReference type="ARBA" id="ARBA00022723"/>
    </source>
</evidence>
<evidence type="ECO:0000256" key="3">
    <source>
        <dbReference type="ARBA" id="ARBA00022833"/>
    </source>
</evidence>
<dbReference type="PROSITE" id="PS50089">
    <property type="entry name" value="ZF_RING_2"/>
    <property type="match status" value="1"/>
</dbReference>
<feature type="domain" description="RING-type" evidence="7">
    <location>
        <begin position="219"/>
        <end position="260"/>
    </location>
</feature>
<proteinExistence type="predicted"/>
<dbReference type="SUPFAM" id="SSF57850">
    <property type="entry name" value="RING/U-box"/>
    <property type="match status" value="1"/>
</dbReference>
<dbReference type="InterPro" id="IPR001841">
    <property type="entry name" value="Znf_RING"/>
</dbReference>
<dbReference type="SMART" id="SM00184">
    <property type="entry name" value="RING"/>
    <property type="match status" value="2"/>
</dbReference>
<feature type="compositionally biased region" description="Basic and acidic residues" evidence="5">
    <location>
        <begin position="99"/>
        <end position="119"/>
    </location>
</feature>
<dbReference type="SMART" id="SM00464">
    <property type="entry name" value="LON"/>
    <property type="match status" value="1"/>
</dbReference>
<dbReference type="Pfam" id="PF00097">
    <property type="entry name" value="zf-C3HC4"/>
    <property type="match status" value="1"/>
</dbReference>
<comment type="caution">
    <text evidence="9">The sequence shown here is derived from an EMBL/GenBank/DDBJ whole genome shotgun (WGS) entry which is preliminary data.</text>
</comment>
<evidence type="ECO:0000256" key="6">
    <source>
        <dbReference type="SAM" id="SignalP"/>
    </source>
</evidence>
<feature type="region of interest" description="Disordered" evidence="5">
    <location>
        <begin position="435"/>
        <end position="455"/>
    </location>
</feature>
<protein>
    <submittedName>
        <fullName evidence="9">Uncharacterized protein</fullName>
    </submittedName>
</protein>
<feature type="signal peptide" evidence="6">
    <location>
        <begin position="1"/>
        <end position="15"/>
    </location>
</feature>
<evidence type="ECO:0000256" key="5">
    <source>
        <dbReference type="SAM" id="MobiDB-lite"/>
    </source>
</evidence>
<organism evidence="9 10">
    <name type="scientific">Chytriomyces confervae</name>
    <dbReference type="NCBI Taxonomy" id="246404"/>
    <lineage>
        <taxon>Eukaryota</taxon>
        <taxon>Fungi</taxon>
        <taxon>Fungi incertae sedis</taxon>
        <taxon>Chytridiomycota</taxon>
        <taxon>Chytridiomycota incertae sedis</taxon>
        <taxon>Chytridiomycetes</taxon>
        <taxon>Chytridiales</taxon>
        <taxon>Chytriomycetaceae</taxon>
        <taxon>Chytriomyces</taxon>
    </lineage>
</organism>
<evidence type="ECO:0000256" key="4">
    <source>
        <dbReference type="PROSITE-ProRule" id="PRU00175"/>
    </source>
</evidence>
<accession>A0A507FC80</accession>
<dbReference type="OrthoDB" id="264917at2759"/>
<dbReference type="PANTHER" id="PTHR23327">
    <property type="entry name" value="RING FINGER PROTEIN 127"/>
    <property type="match status" value="1"/>
</dbReference>
<dbReference type="STRING" id="246404.A0A507FC80"/>
<keyword evidence="3" id="KW-0862">Zinc</keyword>
<dbReference type="PROSITE" id="PS51787">
    <property type="entry name" value="LON_N"/>
    <property type="match status" value="1"/>
</dbReference>
<dbReference type="InterPro" id="IPR018957">
    <property type="entry name" value="Znf_C3HC4_RING-type"/>
</dbReference>
<keyword evidence="10" id="KW-1185">Reference proteome</keyword>
<evidence type="ECO:0000259" key="8">
    <source>
        <dbReference type="PROSITE" id="PS51787"/>
    </source>
</evidence>
<feature type="region of interest" description="Disordered" evidence="5">
    <location>
        <begin position="99"/>
        <end position="124"/>
    </location>
</feature>
<evidence type="ECO:0000313" key="10">
    <source>
        <dbReference type="Proteomes" id="UP000320333"/>
    </source>
</evidence>
<evidence type="ECO:0000259" key="7">
    <source>
        <dbReference type="PROSITE" id="PS50089"/>
    </source>
</evidence>
<dbReference type="GO" id="GO:0061630">
    <property type="term" value="F:ubiquitin protein ligase activity"/>
    <property type="evidence" value="ECO:0007669"/>
    <property type="project" value="TreeGrafter"/>
</dbReference>
<dbReference type="InterPro" id="IPR013083">
    <property type="entry name" value="Znf_RING/FYVE/PHD"/>
</dbReference>
<sequence>MHFACASCLETLTLAVSLPCGASVCKSCVRICTNDLFDAVCAHELRFNQNTAASLSRVLTRFRCPVRSCRQWHYGLTGVDWVLEGLLQICLASASESDAKGSRDIGSAERGKGGAEKALSKAGSHTSQSHLLELSLLALKKGHFELAAAHADEAHALNPWNRRGIAKRRIIEMRSGFAIETKQLALPSIPTHWTPNAQQCNAIKVPDVPSAEMLELLECILCLTTFNDPLTLTCGHSACRNCLLACLVHAPLNPVCPVCRFPLPSFAALTSRKTNWFINALTTKWAHVLPTRPSIEWNLPSAQRMTIPIFPVSLAFPGTRQEFHMFEPRYRVMVKECLETGSPFGLCLPKRSFNPFEPQLRFSKIGSAVSIEFSEEMMGDERETSKGSLPRYYIQTKAQFRFKVVDDTSTISPEGLHYAHVERLDDVDFNDMHAHKRDASSNDNVTTTTTTTASEPSATIAAHEFDPLEYATMIMKLRRTVTGMLEGLDPARVRLLEEGYGPMPSDAGMLSFWAAQWIPLNLQRKYEILSSVYPHERMRTVIEALRL</sequence>
<dbReference type="Gene3D" id="3.30.40.10">
    <property type="entry name" value="Zinc/RING finger domain, C3HC4 (zinc finger)"/>
    <property type="match status" value="2"/>
</dbReference>
<reference evidence="9 10" key="1">
    <citation type="journal article" date="2019" name="Sci. Rep.">
        <title>Comparative genomics of chytrid fungi reveal insights into the obligate biotrophic and pathogenic lifestyle of Synchytrium endobioticum.</title>
        <authorList>
            <person name="van de Vossenberg B.T.L.H."/>
            <person name="Warris S."/>
            <person name="Nguyen H.D.T."/>
            <person name="van Gent-Pelzer M.P.E."/>
            <person name="Joly D.L."/>
            <person name="van de Geest H.C."/>
            <person name="Bonants P.J.M."/>
            <person name="Smith D.S."/>
            <person name="Levesque C.A."/>
            <person name="van der Lee T.A.J."/>
        </authorList>
    </citation>
    <scope>NUCLEOTIDE SEQUENCE [LARGE SCALE GENOMIC DNA]</scope>
    <source>
        <strain evidence="9 10">CBS 675.73</strain>
    </source>
</reference>
<dbReference type="InterPro" id="IPR003111">
    <property type="entry name" value="Lon_prtase_N"/>
</dbReference>
<dbReference type="SUPFAM" id="SSF88697">
    <property type="entry name" value="PUA domain-like"/>
    <property type="match status" value="1"/>
</dbReference>
<evidence type="ECO:0000313" key="9">
    <source>
        <dbReference type="EMBL" id="TPX73187.1"/>
    </source>
</evidence>
<dbReference type="Gene3D" id="1.20.58.1480">
    <property type="match status" value="1"/>
</dbReference>
<keyword evidence="6" id="KW-0732">Signal</keyword>
<gene>
    <name evidence="9" type="ORF">CcCBS67573_g05544</name>
</gene>
<evidence type="ECO:0000256" key="2">
    <source>
        <dbReference type="ARBA" id="ARBA00022771"/>
    </source>
</evidence>
<dbReference type="Proteomes" id="UP000320333">
    <property type="component" value="Unassembled WGS sequence"/>
</dbReference>
<dbReference type="PANTHER" id="PTHR23327:SF42">
    <property type="entry name" value="LON PEPTIDASE N-TERMINAL DOMAIN AND RING FINGER PROTEIN C14F5.10C"/>
    <property type="match status" value="1"/>
</dbReference>
<dbReference type="GO" id="GO:0008270">
    <property type="term" value="F:zinc ion binding"/>
    <property type="evidence" value="ECO:0007669"/>
    <property type="project" value="UniProtKB-KW"/>
</dbReference>
<keyword evidence="1" id="KW-0479">Metal-binding</keyword>
<dbReference type="Gene3D" id="2.30.130.40">
    <property type="entry name" value="LON domain-like"/>
    <property type="match status" value="1"/>
</dbReference>
<feature type="domain" description="Lon N-terminal" evidence="8">
    <location>
        <begin position="304"/>
        <end position="547"/>
    </location>
</feature>
<dbReference type="Pfam" id="PF02190">
    <property type="entry name" value="LON_substr_bdg"/>
    <property type="match status" value="1"/>
</dbReference>
<dbReference type="EMBL" id="QEAP01000203">
    <property type="protein sequence ID" value="TPX73187.1"/>
    <property type="molecule type" value="Genomic_DNA"/>
</dbReference>
<keyword evidence="2 4" id="KW-0863">Zinc-finger</keyword>
<dbReference type="InterPro" id="IPR046336">
    <property type="entry name" value="Lon_prtase_N_sf"/>
</dbReference>
<name>A0A507FC80_9FUNG</name>